<gene>
    <name evidence="2" type="ORF">C1H66_00115</name>
</gene>
<dbReference type="AlphaFoldDB" id="A0A2N7TVW0"/>
<dbReference type="EMBL" id="PNRE01000002">
    <property type="protein sequence ID" value="PMR72319.1"/>
    <property type="molecule type" value="Genomic_DNA"/>
</dbReference>
<sequence length="64" mass="7577">MMMCKGATRLMSLRQDRPLTLRQRLSLRFHLMMCDACTECNRQFDLLHEAGRRHTPELQADDAR</sequence>
<comment type="caution">
    <text evidence="2">The sequence shown here is derived from an EMBL/GenBank/DDBJ whole genome shotgun (WGS) entry which is preliminary data.</text>
</comment>
<dbReference type="Proteomes" id="UP000235346">
    <property type="component" value="Unassembled WGS sequence"/>
</dbReference>
<accession>A0A2N7TVW0</accession>
<organism evidence="2 3">
    <name type="scientific">Halomonas heilongjiangensis</name>
    <dbReference type="NCBI Taxonomy" id="1387883"/>
    <lineage>
        <taxon>Bacteria</taxon>
        <taxon>Pseudomonadati</taxon>
        <taxon>Pseudomonadota</taxon>
        <taxon>Gammaproteobacteria</taxon>
        <taxon>Oceanospirillales</taxon>
        <taxon>Halomonadaceae</taxon>
        <taxon>Halomonas</taxon>
    </lineage>
</organism>
<dbReference type="InterPro" id="IPR027383">
    <property type="entry name" value="Znf_put"/>
</dbReference>
<proteinExistence type="predicted"/>
<keyword evidence="3" id="KW-1185">Reference proteome</keyword>
<feature type="domain" description="Putative zinc-finger" evidence="1">
    <location>
        <begin position="4"/>
        <end position="37"/>
    </location>
</feature>
<dbReference type="OrthoDB" id="8374021at2"/>
<evidence type="ECO:0000313" key="3">
    <source>
        <dbReference type="Proteomes" id="UP000235346"/>
    </source>
</evidence>
<reference evidence="2 3" key="1">
    <citation type="submission" date="2018-01" db="EMBL/GenBank/DDBJ databases">
        <title>Halomonas endophytica sp. nov., isolated from storage liquid in the stems of Populus euphratica.</title>
        <authorList>
            <person name="Chen C."/>
        </authorList>
    </citation>
    <scope>NUCLEOTIDE SEQUENCE [LARGE SCALE GENOMIC DNA]</scope>
    <source>
        <strain evidence="2 3">DSM 26881</strain>
    </source>
</reference>
<name>A0A2N7TVW0_9GAMM</name>
<dbReference type="RefSeq" id="WP_102625895.1">
    <property type="nucleotide sequence ID" value="NZ_PDOH01000058.1"/>
</dbReference>
<evidence type="ECO:0000259" key="1">
    <source>
        <dbReference type="Pfam" id="PF13490"/>
    </source>
</evidence>
<evidence type="ECO:0000313" key="2">
    <source>
        <dbReference type="EMBL" id="PMR72319.1"/>
    </source>
</evidence>
<protein>
    <recommendedName>
        <fullName evidence="1">Putative zinc-finger domain-containing protein</fullName>
    </recommendedName>
</protein>
<dbReference type="Pfam" id="PF13490">
    <property type="entry name" value="zf-HC2"/>
    <property type="match status" value="1"/>
</dbReference>